<protein>
    <submittedName>
        <fullName evidence="1">Adenosylcobinamide kinase/adenosylcobinamide-phosphate guanylyltransferase</fullName>
        <ecNumber evidence="1">2.7.1.156</ecNumber>
        <ecNumber evidence="1">2.7.7.62</ecNumber>
    </submittedName>
</protein>
<evidence type="ECO:0000313" key="1">
    <source>
        <dbReference type="EMBL" id="MDQ0338335.1"/>
    </source>
</evidence>
<dbReference type="GO" id="GO:0008820">
    <property type="term" value="F:cobinamide phosphate guanylyltransferase activity"/>
    <property type="evidence" value="ECO:0007669"/>
    <property type="project" value="UniProtKB-EC"/>
</dbReference>
<dbReference type="Gene3D" id="3.40.50.300">
    <property type="entry name" value="P-loop containing nucleotide triphosphate hydrolases"/>
    <property type="match status" value="1"/>
</dbReference>
<keyword evidence="1" id="KW-0808">Transferase</keyword>
<comment type="caution">
    <text evidence="1">The sequence shown here is derived from an EMBL/GenBank/DDBJ whole genome shotgun (WGS) entry which is preliminary data.</text>
</comment>
<dbReference type="SUPFAM" id="SSF52540">
    <property type="entry name" value="P-loop containing nucleoside triphosphate hydrolases"/>
    <property type="match status" value="1"/>
</dbReference>
<organism evidence="1 2">
    <name type="scientific">Caldalkalibacillus uzonensis</name>
    <dbReference type="NCBI Taxonomy" id="353224"/>
    <lineage>
        <taxon>Bacteria</taxon>
        <taxon>Bacillati</taxon>
        <taxon>Bacillota</taxon>
        <taxon>Bacilli</taxon>
        <taxon>Bacillales</taxon>
        <taxon>Bacillaceae</taxon>
        <taxon>Caldalkalibacillus</taxon>
    </lineage>
</organism>
<sequence>MLVMEGFEEWIKQELEQGRDAEHILSQFNTLLGQVRQSEAQRRQSDENSVVFLIMLEMGRGIVPLSALERTWRDLNGWLVQQGSSLSDHVYYIWHGLGKKLK</sequence>
<accession>A0ABU0CPI9</accession>
<dbReference type="InterPro" id="IPR027417">
    <property type="entry name" value="P-loop_NTPase"/>
</dbReference>
<dbReference type="EMBL" id="JAUSUQ010000003">
    <property type="protein sequence ID" value="MDQ0338335.1"/>
    <property type="molecule type" value="Genomic_DNA"/>
</dbReference>
<reference evidence="1 2" key="1">
    <citation type="submission" date="2023-07" db="EMBL/GenBank/DDBJ databases">
        <title>Genomic Encyclopedia of Type Strains, Phase IV (KMG-IV): sequencing the most valuable type-strain genomes for metagenomic binning, comparative biology and taxonomic classification.</title>
        <authorList>
            <person name="Goeker M."/>
        </authorList>
    </citation>
    <scope>NUCLEOTIDE SEQUENCE [LARGE SCALE GENOMIC DNA]</scope>
    <source>
        <strain evidence="1 2">DSM 17740</strain>
    </source>
</reference>
<dbReference type="Proteomes" id="UP001232445">
    <property type="component" value="Unassembled WGS sequence"/>
</dbReference>
<keyword evidence="2" id="KW-1185">Reference proteome</keyword>
<dbReference type="InterPro" id="IPR003203">
    <property type="entry name" value="CobU/CobP"/>
</dbReference>
<keyword evidence="1" id="KW-0548">Nucleotidyltransferase</keyword>
<keyword evidence="1" id="KW-0418">Kinase</keyword>
<dbReference type="GO" id="GO:0043752">
    <property type="term" value="F:adenosylcobinamide kinase activity"/>
    <property type="evidence" value="ECO:0007669"/>
    <property type="project" value="UniProtKB-EC"/>
</dbReference>
<dbReference type="EC" id="2.7.7.62" evidence="1"/>
<proteinExistence type="predicted"/>
<name>A0ABU0CPI9_9BACI</name>
<dbReference type="Pfam" id="PF02283">
    <property type="entry name" value="CobU"/>
    <property type="match status" value="1"/>
</dbReference>
<evidence type="ECO:0000313" key="2">
    <source>
        <dbReference type="Proteomes" id="UP001232445"/>
    </source>
</evidence>
<dbReference type="EC" id="2.7.1.156" evidence="1"/>
<dbReference type="RefSeq" id="WP_307336507.1">
    <property type="nucleotide sequence ID" value="NZ_JAUSUQ010000003.1"/>
</dbReference>
<gene>
    <name evidence="1" type="ORF">J2S00_001119</name>
</gene>